<evidence type="ECO:0000313" key="3">
    <source>
        <dbReference type="Proteomes" id="UP000709466"/>
    </source>
</evidence>
<evidence type="ECO:0000256" key="1">
    <source>
        <dbReference type="SAM" id="SignalP"/>
    </source>
</evidence>
<proteinExistence type="predicted"/>
<sequence length="319" mass="35469">MRGIFAVTACVASLNFAPVLALDYDTGAVAQSSNPYEFVGIGRIFSNDKFGDNDDRWRTGSYNLSFAFSNEGDNDYGSDPLDLVEFRFRSEIIAPRNLKRAGSDDRIYVGQLSFGAHTHYEVERYEVSLGADMIFTGPQTGMSDFHQKTHEAFSAPSLGDSVIDNQLGDHIFPTITAEIGKEYQLSRTAPVTMRPFAEAIVGVESLARVGVDFNYGVAGRDIAYSRDSATGQRIPLGYGDNLGLTWNAGFDYANVIDSAYFPSYFDSEMENDRFRARAGVNWHFGDRMAVYYGVTYLSEEYVGQEEGQVLGSFRLNFTY</sequence>
<dbReference type="EMBL" id="JAATOP010000001">
    <property type="protein sequence ID" value="NIY71020.1"/>
    <property type="molecule type" value="Genomic_DNA"/>
</dbReference>
<dbReference type="Pfam" id="PF09982">
    <property type="entry name" value="LpxR"/>
    <property type="match status" value="1"/>
</dbReference>
<feature type="signal peptide" evidence="1">
    <location>
        <begin position="1"/>
        <end position="21"/>
    </location>
</feature>
<evidence type="ECO:0000313" key="2">
    <source>
        <dbReference type="EMBL" id="NIY71020.1"/>
    </source>
</evidence>
<dbReference type="RefSeq" id="WP_167635911.1">
    <property type="nucleotide sequence ID" value="NZ_JAATOP010000001.1"/>
</dbReference>
<dbReference type="Proteomes" id="UP000709466">
    <property type="component" value="Unassembled WGS sequence"/>
</dbReference>
<feature type="chain" id="PRO_5045971420" evidence="1">
    <location>
        <begin position="22"/>
        <end position="319"/>
    </location>
</feature>
<comment type="caution">
    <text evidence="2">The sequence shown here is derived from an EMBL/GenBank/DDBJ whole genome shotgun (WGS) entry which is preliminary data.</text>
</comment>
<gene>
    <name evidence="2" type="ORF">HCZ30_01065</name>
</gene>
<protein>
    <submittedName>
        <fullName evidence="2">Lipid A deacylase LpxR family protein</fullName>
    </submittedName>
</protein>
<keyword evidence="3" id="KW-1185">Reference proteome</keyword>
<name>A0ABX0VUC9_9RHOB</name>
<accession>A0ABX0VUC9</accession>
<keyword evidence="1" id="KW-0732">Signal</keyword>
<dbReference type="InterPro" id="IPR018707">
    <property type="entry name" value="LpxR"/>
</dbReference>
<organism evidence="2 3">
    <name type="scientific">Marivivens donghaensis</name>
    <dbReference type="NCBI Taxonomy" id="1699413"/>
    <lineage>
        <taxon>Bacteria</taxon>
        <taxon>Pseudomonadati</taxon>
        <taxon>Pseudomonadota</taxon>
        <taxon>Alphaproteobacteria</taxon>
        <taxon>Rhodobacterales</taxon>
        <taxon>Paracoccaceae</taxon>
        <taxon>Marivivens group</taxon>
        <taxon>Marivivens</taxon>
    </lineage>
</organism>
<reference evidence="2 3" key="1">
    <citation type="submission" date="2020-03" db="EMBL/GenBank/DDBJ databases">
        <title>Bacterial isolates of synthetic phycosphere.</title>
        <authorList>
            <person name="Fu H."/>
            <person name="Moran M.A."/>
        </authorList>
    </citation>
    <scope>NUCLEOTIDE SEQUENCE [LARGE SCALE GENOMIC DNA]</scope>
    <source>
        <strain evidence="2 3">HF1</strain>
    </source>
</reference>